<gene>
    <name evidence="1" type="ORF">LACBIDRAFT_301668</name>
</gene>
<name>B0CP10_LACBS</name>
<dbReference type="RefSeq" id="XP_001873599.1">
    <property type="nucleotide sequence ID" value="XM_001873564.1"/>
</dbReference>
<evidence type="ECO:0000313" key="2">
    <source>
        <dbReference type="Proteomes" id="UP000001194"/>
    </source>
</evidence>
<protein>
    <submittedName>
        <fullName evidence="1">Predicted protein</fullName>
    </submittedName>
</protein>
<reference evidence="1 2" key="1">
    <citation type="journal article" date="2008" name="Nature">
        <title>The genome of Laccaria bicolor provides insights into mycorrhizal symbiosis.</title>
        <authorList>
            <person name="Martin F."/>
            <person name="Aerts A."/>
            <person name="Ahren D."/>
            <person name="Brun A."/>
            <person name="Danchin E.G.J."/>
            <person name="Duchaussoy F."/>
            <person name="Gibon J."/>
            <person name="Kohler A."/>
            <person name="Lindquist E."/>
            <person name="Pereda V."/>
            <person name="Salamov A."/>
            <person name="Shapiro H.J."/>
            <person name="Wuyts J."/>
            <person name="Blaudez D."/>
            <person name="Buee M."/>
            <person name="Brokstein P."/>
            <person name="Canbaeck B."/>
            <person name="Cohen D."/>
            <person name="Courty P.E."/>
            <person name="Coutinho P.M."/>
            <person name="Delaruelle C."/>
            <person name="Detter J.C."/>
            <person name="Deveau A."/>
            <person name="DiFazio S."/>
            <person name="Duplessis S."/>
            <person name="Fraissinet-Tachet L."/>
            <person name="Lucic E."/>
            <person name="Frey-Klett P."/>
            <person name="Fourrey C."/>
            <person name="Feussner I."/>
            <person name="Gay G."/>
            <person name="Grimwood J."/>
            <person name="Hoegger P.J."/>
            <person name="Jain P."/>
            <person name="Kilaru S."/>
            <person name="Labbe J."/>
            <person name="Lin Y.C."/>
            <person name="Legue V."/>
            <person name="Le Tacon F."/>
            <person name="Marmeisse R."/>
            <person name="Melayah D."/>
            <person name="Montanini B."/>
            <person name="Muratet M."/>
            <person name="Nehls U."/>
            <person name="Niculita-Hirzel H."/>
            <person name="Oudot-Le Secq M.P."/>
            <person name="Peter M."/>
            <person name="Quesneville H."/>
            <person name="Rajashekar B."/>
            <person name="Reich M."/>
            <person name="Rouhier N."/>
            <person name="Schmutz J."/>
            <person name="Yin T."/>
            <person name="Chalot M."/>
            <person name="Henrissat B."/>
            <person name="Kuees U."/>
            <person name="Lucas S."/>
            <person name="Van de Peer Y."/>
            <person name="Podila G.K."/>
            <person name="Polle A."/>
            <person name="Pukkila P.J."/>
            <person name="Richardson P.M."/>
            <person name="Rouze P."/>
            <person name="Sanders I.R."/>
            <person name="Stajich J.E."/>
            <person name="Tunlid A."/>
            <person name="Tuskan G."/>
            <person name="Grigoriev I.V."/>
        </authorList>
    </citation>
    <scope>NUCLEOTIDE SEQUENCE [LARGE SCALE GENOMIC DNA]</scope>
    <source>
        <strain evidence="2">S238N-H82 / ATCC MYA-4686</strain>
    </source>
</reference>
<accession>B0CP10</accession>
<dbReference type="InParanoid" id="B0CP10"/>
<dbReference type="GeneID" id="6068906"/>
<dbReference type="AlphaFoldDB" id="B0CP10"/>
<keyword evidence="2" id="KW-1185">Reference proteome</keyword>
<evidence type="ECO:0000313" key="1">
    <source>
        <dbReference type="EMBL" id="EDR15391.1"/>
    </source>
</evidence>
<sequence length="86" mass="10059">MRQTNSLRLSTILQEIQSLRSVVLDSTSATFSIRPVQCIGTCTCLQTRRFTSRVREQSKRVLDQRTNKRIHTTRFKRPQKIPYFSG</sequence>
<dbReference type="KEGG" id="lbc:LACBIDRAFT_301668"/>
<organism evidence="2">
    <name type="scientific">Laccaria bicolor (strain S238N-H82 / ATCC MYA-4686)</name>
    <name type="common">Bicoloured deceiver</name>
    <name type="synonym">Laccaria laccata var. bicolor</name>
    <dbReference type="NCBI Taxonomy" id="486041"/>
    <lineage>
        <taxon>Eukaryota</taxon>
        <taxon>Fungi</taxon>
        <taxon>Dikarya</taxon>
        <taxon>Basidiomycota</taxon>
        <taxon>Agaricomycotina</taxon>
        <taxon>Agaricomycetes</taxon>
        <taxon>Agaricomycetidae</taxon>
        <taxon>Agaricales</taxon>
        <taxon>Agaricineae</taxon>
        <taxon>Hydnangiaceae</taxon>
        <taxon>Laccaria</taxon>
    </lineage>
</organism>
<dbReference type="Proteomes" id="UP000001194">
    <property type="component" value="Unassembled WGS sequence"/>
</dbReference>
<dbReference type="HOGENOM" id="CLU_2498230_0_0_1"/>
<proteinExistence type="predicted"/>
<dbReference type="EMBL" id="DS547091">
    <property type="protein sequence ID" value="EDR15391.1"/>
    <property type="molecule type" value="Genomic_DNA"/>
</dbReference>